<dbReference type="AlphaFoldDB" id="A0AAQ4F9H0"/>
<evidence type="ECO:0000259" key="2">
    <source>
        <dbReference type="SMART" id="SM00131"/>
    </source>
</evidence>
<accession>A0AAQ4F9H0</accession>
<dbReference type="SUPFAM" id="SSF57362">
    <property type="entry name" value="BPTI-like"/>
    <property type="match status" value="1"/>
</dbReference>
<comment type="caution">
    <text evidence="3">The sequence shown here is derived from an EMBL/GenBank/DDBJ whole genome shotgun (WGS) entry which is preliminary data.</text>
</comment>
<sequence>MHQAVNVCVCNAPRAIPSCGGPVFDVFHYNPNTKKCHHERSCTYRGNSFPTRGECEKTCQRRRPKVVHTLGLFILAATLSSVLRHPKRHAHTQWIVATFCKWENAIYCATYLLNLISFRLK</sequence>
<keyword evidence="1" id="KW-0812">Transmembrane</keyword>
<dbReference type="GO" id="GO:0004867">
    <property type="term" value="F:serine-type endopeptidase inhibitor activity"/>
    <property type="evidence" value="ECO:0007669"/>
    <property type="project" value="InterPro"/>
</dbReference>
<feature type="domain" description="BPTI/Kunitz inhibitor" evidence="2">
    <location>
        <begin position="8"/>
        <end position="60"/>
    </location>
</feature>
<gene>
    <name evidence="3" type="ORF">V5799_010313</name>
</gene>
<evidence type="ECO:0000313" key="4">
    <source>
        <dbReference type="Proteomes" id="UP001321473"/>
    </source>
</evidence>
<reference evidence="3 4" key="1">
    <citation type="journal article" date="2023" name="Arcadia Sci">
        <title>De novo assembly of a long-read Amblyomma americanum tick genome.</title>
        <authorList>
            <person name="Chou S."/>
            <person name="Poskanzer K.E."/>
            <person name="Rollins M."/>
            <person name="Thuy-Boun P.S."/>
        </authorList>
    </citation>
    <scope>NUCLEOTIDE SEQUENCE [LARGE SCALE GENOMIC DNA]</scope>
    <source>
        <strain evidence="3">F_SG_1</strain>
        <tissue evidence="3">Salivary glands</tissue>
    </source>
</reference>
<name>A0AAQ4F9H0_AMBAM</name>
<proteinExistence type="predicted"/>
<dbReference type="SMART" id="SM00131">
    <property type="entry name" value="KU"/>
    <property type="match status" value="1"/>
</dbReference>
<dbReference type="Gene3D" id="4.10.410.10">
    <property type="entry name" value="Pancreatic trypsin inhibitor Kunitz domain"/>
    <property type="match status" value="1"/>
</dbReference>
<keyword evidence="4" id="KW-1185">Reference proteome</keyword>
<protein>
    <recommendedName>
        <fullName evidence="2">BPTI/Kunitz inhibitor domain-containing protein</fullName>
    </recommendedName>
</protein>
<evidence type="ECO:0000313" key="3">
    <source>
        <dbReference type="EMBL" id="KAK8783322.1"/>
    </source>
</evidence>
<dbReference type="EMBL" id="JARKHS020005653">
    <property type="protein sequence ID" value="KAK8783322.1"/>
    <property type="molecule type" value="Genomic_DNA"/>
</dbReference>
<keyword evidence="1" id="KW-0472">Membrane</keyword>
<feature type="transmembrane region" description="Helical" evidence="1">
    <location>
        <begin position="66"/>
        <end position="84"/>
    </location>
</feature>
<dbReference type="Pfam" id="PF00014">
    <property type="entry name" value="Kunitz_BPTI"/>
    <property type="match status" value="1"/>
</dbReference>
<evidence type="ECO:0000256" key="1">
    <source>
        <dbReference type="SAM" id="Phobius"/>
    </source>
</evidence>
<dbReference type="InterPro" id="IPR002223">
    <property type="entry name" value="Kunitz_BPTI"/>
</dbReference>
<dbReference type="Proteomes" id="UP001321473">
    <property type="component" value="Unassembled WGS sequence"/>
</dbReference>
<organism evidence="3 4">
    <name type="scientific">Amblyomma americanum</name>
    <name type="common">Lone star tick</name>
    <dbReference type="NCBI Taxonomy" id="6943"/>
    <lineage>
        <taxon>Eukaryota</taxon>
        <taxon>Metazoa</taxon>
        <taxon>Ecdysozoa</taxon>
        <taxon>Arthropoda</taxon>
        <taxon>Chelicerata</taxon>
        <taxon>Arachnida</taxon>
        <taxon>Acari</taxon>
        <taxon>Parasitiformes</taxon>
        <taxon>Ixodida</taxon>
        <taxon>Ixodoidea</taxon>
        <taxon>Ixodidae</taxon>
        <taxon>Amblyomminae</taxon>
        <taxon>Amblyomma</taxon>
    </lineage>
</organism>
<keyword evidence="1" id="KW-1133">Transmembrane helix</keyword>
<dbReference type="InterPro" id="IPR036880">
    <property type="entry name" value="Kunitz_BPTI_sf"/>
</dbReference>
<feature type="transmembrane region" description="Helical" evidence="1">
    <location>
        <begin position="104"/>
        <end position="120"/>
    </location>
</feature>